<dbReference type="EC" id="1.1.1.133" evidence="3 6"/>
<dbReference type="OrthoDB" id="9803892at2"/>
<protein>
    <recommendedName>
        <fullName evidence="4 6">dTDP-4-dehydrorhamnose reductase</fullName>
        <ecNumber evidence="3 6">1.1.1.133</ecNumber>
    </recommendedName>
</protein>
<dbReference type="RefSeq" id="WP_160611657.1">
    <property type="nucleotide sequence ID" value="NZ_WTZA01000002.1"/>
</dbReference>
<dbReference type="SUPFAM" id="SSF51735">
    <property type="entry name" value="NAD(P)-binding Rossmann-fold domains"/>
    <property type="match status" value="1"/>
</dbReference>
<evidence type="ECO:0000313" key="9">
    <source>
        <dbReference type="Proteomes" id="UP000439522"/>
    </source>
</evidence>
<keyword evidence="9" id="KW-1185">Reference proteome</keyword>
<comment type="function">
    <text evidence="6">Catalyzes the reduction of dTDP-6-deoxy-L-lyxo-4-hexulose to yield dTDP-L-rhamnose.</text>
</comment>
<accession>A0A6I4TEV2</accession>
<comment type="pathway">
    <text evidence="1 6">Carbohydrate biosynthesis; dTDP-L-rhamnose biosynthesis.</text>
</comment>
<evidence type="ECO:0000313" key="8">
    <source>
        <dbReference type="EMBL" id="MXO75772.1"/>
    </source>
</evidence>
<dbReference type="UniPathway" id="UPA00124"/>
<keyword evidence="6" id="KW-0521">NADP</keyword>
<dbReference type="Proteomes" id="UP000439522">
    <property type="component" value="Unassembled WGS sequence"/>
</dbReference>
<dbReference type="PANTHER" id="PTHR10491">
    <property type="entry name" value="DTDP-4-DEHYDRORHAMNOSE REDUCTASE"/>
    <property type="match status" value="1"/>
</dbReference>
<dbReference type="Pfam" id="PF04321">
    <property type="entry name" value="RmlD_sub_bind"/>
    <property type="match status" value="1"/>
</dbReference>
<evidence type="ECO:0000256" key="2">
    <source>
        <dbReference type="ARBA" id="ARBA00010944"/>
    </source>
</evidence>
<dbReference type="GO" id="GO:0005829">
    <property type="term" value="C:cytosol"/>
    <property type="evidence" value="ECO:0007669"/>
    <property type="project" value="TreeGrafter"/>
</dbReference>
<dbReference type="InterPro" id="IPR036291">
    <property type="entry name" value="NAD(P)-bd_dom_sf"/>
</dbReference>
<organism evidence="8 9">
    <name type="scientific">Tsuneonella aeria</name>
    <dbReference type="NCBI Taxonomy" id="1837929"/>
    <lineage>
        <taxon>Bacteria</taxon>
        <taxon>Pseudomonadati</taxon>
        <taxon>Pseudomonadota</taxon>
        <taxon>Alphaproteobacteria</taxon>
        <taxon>Sphingomonadales</taxon>
        <taxon>Erythrobacteraceae</taxon>
        <taxon>Tsuneonella</taxon>
    </lineage>
</organism>
<name>A0A6I4TEV2_9SPHN</name>
<dbReference type="GO" id="GO:0019305">
    <property type="term" value="P:dTDP-rhamnose biosynthetic process"/>
    <property type="evidence" value="ECO:0007669"/>
    <property type="project" value="UniProtKB-UniPathway"/>
</dbReference>
<dbReference type="AlphaFoldDB" id="A0A6I4TEV2"/>
<dbReference type="InterPro" id="IPR005913">
    <property type="entry name" value="dTDP_dehydrorham_reduct"/>
</dbReference>
<comment type="cofactor">
    <cofactor evidence="6">
        <name>Mg(2+)</name>
        <dbReference type="ChEBI" id="CHEBI:18420"/>
    </cofactor>
    <text evidence="6">Binds 1 Mg(2+) ion per monomer.</text>
</comment>
<comment type="caution">
    <text evidence="8">The sequence shown here is derived from an EMBL/GenBank/DDBJ whole genome shotgun (WGS) entry which is preliminary data.</text>
</comment>
<evidence type="ECO:0000256" key="4">
    <source>
        <dbReference type="ARBA" id="ARBA00017099"/>
    </source>
</evidence>
<dbReference type="PANTHER" id="PTHR10491:SF4">
    <property type="entry name" value="METHIONINE ADENOSYLTRANSFERASE 2 SUBUNIT BETA"/>
    <property type="match status" value="1"/>
</dbReference>
<dbReference type="GO" id="GO:0008831">
    <property type="term" value="F:dTDP-4-dehydrorhamnose reductase activity"/>
    <property type="evidence" value="ECO:0007669"/>
    <property type="project" value="UniProtKB-EC"/>
</dbReference>
<evidence type="ECO:0000256" key="1">
    <source>
        <dbReference type="ARBA" id="ARBA00004781"/>
    </source>
</evidence>
<gene>
    <name evidence="8" type="primary">rfbD</name>
    <name evidence="8" type="ORF">GRI40_11145</name>
</gene>
<comment type="similarity">
    <text evidence="2 6">Belongs to the dTDP-4-dehydrorhamnose reductase family.</text>
</comment>
<dbReference type="Gene3D" id="3.40.50.720">
    <property type="entry name" value="NAD(P)-binding Rossmann-like Domain"/>
    <property type="match status" value="1"/>
</dbReference>
<dbReference type="InterPro" id="IPR029903">
    <property type="entry name" value="RmlD-like-bd"/>
</dbReference>
<evidence type="ECO:0000256" key="6">
    <source>
        <dbReference type="RuleBase" id="RU364082"/>
    </source>
</evidence>
<dbReference type="CDD" id="cd05254">
    <property type="entry name" value="dTDP_HR_like_SDR_e"/>
    <property type="match status" value="1"/>
</dbReference>
<evidence type="ECO:0000256" key="5">
    <source>
        <dbReference type="ARBA" id="ARBA00048200"/>
    </source>
</evidence>
<dbReference type="Gene3D" id="3.90.25.10">
    <property type="entry name" value="UDP-galactose 4-epimerase, domain 1"/>
    <property type="match status" value="1"/>
</dbReference>
<dbReference type="NCBIfam" id="TIGR01214">
    <property type="entry name" value="rmlD"/>
    <property type="match status" value="1"/>
</dbReference>
<feature type="domain" description="RmlD-like substrate binding" evidence="7">
    <location>
        <begin position="1"/>
        <end position="280"/>
    </location>
</feature>
<proteinExistence type="inferred from homology"/>
<keyword evidence="6 8" id="KW-0560">Oxidoreductase</keyword>
<evidence type="ECO:0000256" key="3">
    <source>
        <dbReference type="ARBA" id="ARBA00012929"/>
    </source>
</evidence>
<sequence length="290" mass="30391">MKALITGAAGQLGRALMDAVPEGWEATGLTRAELDLSDPSVIAREVEAHRPDAILNAAAYTAVDRAESDESAAFAVNAAAVGAIAHAARATGARLVHVSTDFVFDGTSPRAYRPDDGRNPLSVYGRSKAAGEDAAGPAAAIVRTAWVYGAGGANFVNTMLRLMRTRDEVRVVADQIGAPTWAAGLADTVWALALGGHAGVFHHSDAGVASWYDFAVAVQEEALALGMLERAVPVLPIATADYPLPAHRPAFSLLDSAATRALLGQAPTHWRVNLRHMLAQQMAAERGDRS</sequence>
<dbReference type="EMBL" id="WTZA01000002">
    <property type="protein sequence ID" value="MXO75772.1"/>
    <property type="molecule type" value="Genomic_DNA"/>
</dbReference>
<reference evidence="8 9" key="1">
    <citation type="submission" date="2019-12" db="EMBL/GenBank/DDBJ databases">
        <title>Genomic-based taxomic classification of the family Erythrobacteraceae.</title>
        <authorList>
            <person name="Xu L."/>
        </authorList>
    </citation>
    <scope>NUCLEOTIDE SEQUENCE [LARGE SCALE GENOMIC DNA]</scope>
    <source>
        <strain evidence="8 9">100921-2</strain>
    </source>
</reference>
<comment type="catalytic activity">
    <reaction evidence="5 6">
        <text>dTDP-beta-L-rhamnose + NADP(+) = dTDP-4-dehydro-beta-L-rhamnose + NADPH + H(+)</text>
        <dbReference type="Rhea" id="RHEA:21796"/>
        <dbReference type="ChEBI" id="CHEBI:15378"/>
        <dbReference type="ChEBI" id="CHEBI:57510"/>
        <dbReference type="ChEBI" id="CHEBI:57783"/>
        <dbReference type="ChEBI" id="CHEBI:58349"/>
        <dbReference type="ChEBI" id="CHEBI:62830"/>
        <dbReference type="EC" id="1.1.1.133"/>
    </reaction>
</comment>
<evidence type="ECO:0000259" key="7">
    <source>
        <dbReference type="Pfam" id="PF04321"/>
    </source>
</evidence>